<accession>A0AA97F7Q0</accession>
<dbReference type="SUPFAM" id="SSF54593">
    <property type="entry name" value="Glyoxalase/Bleomycin resistance protein/Dihydroxybiphenyl dioxygenase"/>
    <property type="match status" value="1"/>
</dbReference>
<comment type="similarity">
    <text evidence="1">Belongs to the 4HPPD family.</text>
</comment>
<dbReference type="PROSITE" id="PS51819">
    <property type="entry name" value="VOC"/>
    <property type="match status" value="2"/>
</dbReference>
<evidence type="ECO:0000256" key="5">
    <source>
        <dbReference type="PIRSR" id="PIRSR009283-1"/>
    </source>
</evidence>
<dbReference type="KEGG" id="acoa:RB602_12315"/>
<keyword evidence="7" id="KW-0560">Oxidoreductase</keyword>
<organism evidence="7 8">
    <name type="scientific">Alterisphingorhabdus coralli</name>
    <dbReference type="NCBI Taxonomy" id="3071408"/>
    <lineage>
        <taxon>Bacteria</taxon>
        <taxon>Pseudomonadati</taxon>
        <taxon>Pseudomonadota</taxon>
        <taxon>Alphaproteobacteria</taxon>
        <taxon>Sphingomonadales</taxon>
        <taxon>Sphingomonadaceae</taxon>
        <taxon>Alterisphingorhabdus (ex Yan et al. 2024)</taxon>
    </lineage>
</organism>
<dbReference type="RefSeq" id="WP_317080880.1">
    <property type="nucleotide sequence ID" value="NZ_CP136594.1"/>
</dbReference>
<dbReference type="InterPro" id="IPR041735">
    <property type="entry name" value="4OHPhenylPyrv_dOase_C"/>
</dbReference>
<dbReference type="PANTHER" id="PTHR11959:SF1">
    <property type="entry name" value="4-HYDROXYPHENYLPYRUVATE DIOXYGENASE"/>
    <property type="match status" value="1"/>
</dbReference>
<keyword evidence="4 5" id="KW-0408">Iron</keyword>
<feature type="domain" description="VOC" evidence="6">
    <location>
        <begin position="171"/>
        <end position="323"/>
    </location>
</feature>
<evidence type="ECO:0000256" key="3">
    <source>
        <dbReference type="ARBA" id="ARBA00022737"/>
    </source>
</evidence>
<dbReference type="FunFam" id="3.10.180.10:FF:000007">
    <property type="entry name" value="4-hydroxyphenylpyruvate dioxygenase"/>
    <property type="match status" value="1"/>
</dbReference>
<proteinExistence type="inferred from homology"/>
<dbReference type="Gene3D" id="3.10.180.10">
    <property type="entry name" value="2,3-Dihydroxybiphenyl 1,2-Dioxygenase, domain 1"/>
    <property type="match status" value="2"/>
</dbReference>
<feature type="binding site" evidence="5">
    <location>
        <position position="174"/>
    </location>
    <ligand>
        <name>Fe cation</name>
        <dbReference type="ChEBI" id="CHEBI:24875"/>
    </ligand>
</feature>
<comment type="cofactor">
    <cofactor evidence="5">
        <name>Fe cation</name>
        <dbReference type="ChEBI" id="CHEBI:24875"/>
    </cofactor>
    <text evidence="5">Binds 1 Fe cation per subunit.</text>
</comment>
<feature type="binding site" evidence="5">
    <location>
        <position position="253"/>
    </location>
    <ligand>
        <name>Fe cation</name>
        <dbReference type="ChEBI" id="CHEBI:24875"/>
    </ligand>
</feature>
<dbReference type="PIRSF" id="PIRSF009283">
    <property type="entry name" value="HPP_dOase"/>
    <property type="match status" value="1"/>
</dbReference>
<dbReference type="Proteomes" id="UP001302429">
    <property type="component" value="Chromosome"/>
</dbReference>
<dbReference type="EMBL" id="CP136594">
    <property type="protein sequence ID" value="WOE74622.1"/>
    <property type="molecule type" value="Genomic_DNA"/>
</dbReference>
<feature type="domain" description="VOC" evidence="6">
    <location>
        <begin position="20"/>
        <end position="137"/>
    </location>
</feature>
<protein>
    <submittedName>
        <fullName evidence="7">4-hydroxyphenylpyruvate dioxygenase</fullName>
        <ecNumber evidence="7">1.13.11.27</ecNumber>
    </submittedName>
</protein>
<feature type="binding site" evidence="5">
    <location>
        <position position="335"/>
    </location>
    <ligand>
        <name>Fe cation</name>
        <dbReference type="ChEBI" id="CHEBI:24875"/>
    </ligand>
</feature>
<evidence type="ECO:0000313" key="8">
    <source>
        <dbReference type="Proteomes" id="UP001302429"/>
    </source>
</evidence>
<keyword evidence="3" id="KW-0677">Repeat</keyword>
<keyword evidence="2 5" id="KW-0479">Metal-binding</keyword>
<dbReference type="GO" id="GO:0006572">
    <property type="term" value="P:L-tyrosine catabolic process"/>
    <property type="evidence" value="ECO:0007669"/>
    <property type="project" value="TreeGrafter"/>
</dbReference>
<dbReference type="NCBIfam" id="TIGR01263">
    <property type="entry name" value="4HPPD"/>
    <property type="match status" value="1"/>
</dbReference>
<evidence type="ECO:0000256" key="1">
    <source>
        <dbReference type="ARBA" id="ARBA00005877"/>
    </source>
</evidence>
<name>A0AA97F7Q0_9SPHN</name>
<dbReference type="Pfam" id="PF14696">
    <property type="entry name" value="Glyoxalase_5"/>
    <property type="match status" value="1"/>
</dbReference>
<dbReference type="InterPro" id="IPR029068">
    <property type="entry name" value="Glyas_Bleomycin-R_OHBP_Dase"/>
</dbReference>
<dbReference type="InterPro" id="IPR004360">
    <property type="entry name" value="Glyas_Fos-R_dOase_dom"/>
</dbReference>
<dbReference type="GO" id="GO:0046872">
    <property type="term" value="F:metal ion binding"/>
    <property type="evidence" value="ECO:0007669"/>
    <property type="project" value="UniProtKB-KW"/>
</dbReference>
<dbReference type="CDD" id="cd08342">
    <property type="entry name" value="HPPD_N_like"/>
    <property type="match status" value="1"/>
</dbReference>
<dbReference type="EC" id="1.13.11.27" evidence="7"/>
<dbReference type="InterPro" id="IPR005956">
    <property type="entry name" value="4OHPhenylPyrv_dOase"/>
</dbReference>
<evidence type="ECO:0000256" key="4">
    <source>
        <dbReference type="ARBA" id="ARBA00023004"/>
    </source>
</evidence>
<keyword evidence="7" id="KW-0223">Dioxygenase</keyword>
<evidence type="ECO:0000313" key="7">
    <source>
        <dbReference type="EMBL" id="WOE74622.1"/>
    </source>
</evidence>
<evidence type="ECO:0000256" key="2">
    <source>
        <dbReference type="ARBA" id="ARBA00022723"/>
    </source>
</evidence>
<gene>
    <name evidence="7" type="primary">hppD</name>
    <name evidence="7" type="ORF">RB602_12315</name>
</gene>
<dbReference type="CDD" id="cd07250">
    <property type="entry name" value="HPPD_C_like"/>
    <property type="match status" value="1"/>
</dbReference>
<dbReference type="AlphaFoldDB" id="A0AA97F7Q0"/>
<dbReference type="Pfam" id="PF00903">
    <property type="entry name" value="Glyoxalase"/>
    <property type="match status" value="1"/>
</dbReference>
<keyword evidence="8" id="KW-1185">Reference proteome</keyword>
<dbReference type="PANTHER" id="PTHR11959">
    <property type="entry name" value="4-HYDROXYPHENYLPYRUVATE DIOXYGENASE"/>
    <property type="match status" value="1"/>
</dbReference>
<reference evidence="7 8" key="1">
    <citation type="submission" date="2023-10" db="EMBL/GenBank/DDBJ databases">
        <title>Complete genome sequence of a Sphingomonadaceae bacterium.</title>
        <authorList>
            <person name="Yan C."/>
        </authorList>
    </citation>
    <scope>NUCLEOTIDE SEQUENCE [LARGE SCALE GENOMIC DNA]</scope>
    <source>
        <strain evidence="7 8">SCSIO 66989</strain>
    </source>
</reference>
<dbReference type="GO" id="GO:0003868">
    <property type="term" value="F:4-hydroxyphenylpyruvate dioxygenase activity"/>
    <property type="evidence" value="ECO:0007669"/>
    <property type="project" value="UniProtKB-EC"/>
</dbReference>
<dbReference type="InterPro" id="IPR037523">
    <property type="entry name" value="VOC_core"/>
</dbReference>
<dbReference type="InterPro" id="IPR041736">
    <property type="entry name" value="4OHPhenylPyrv_dOase_N"/>
</dbReference>
<evidence type="ECO:0000259" key="6">
    <source>
        <dbReference type="PROSITE" id="PS51819"/>
    </source>
</evidence>
<sequence>MNAPVTAKASDVANPAGLDGFEFIEFCAPEKGQLEPVFEAMGFSHVATHRSKQVDLWRQGGINLIINYEPRSAAWYFAREHGPSACGMAFRVDDAAKAYDHLIAAGAEPVHVETGPMELRLPAIRGIGGAILYLVDRYEGKTGQDDLTIYDIDFEYLPGVDRRPEGAGFQLIDHLTHNVYTGRMAYWADYYEKLFNFREIRFFDIKGEYTGLTSKALTAPDGKIKIPLNEEGEGGKGQIEEFLREFNGEGIQHIALICDDLLGCWDRLKKLGVPFMTAPPATYYEMLDERLPGHGENPDELKMRGILLDGTTEDGNSRLLLQIFAEPQIGPVFFEFIQRKGDDGFGEGNFKALFESIERDQIARGVLDADKEPAE</sequence>